<proteinExistence type="predicted"/>
<dbReference type="EMBL" id="CP069026">
    <property type="protein sequence ID" value="QRC94303.1"/>
    <property type="molecule type" value="Genomic_DNA"/>
</dbReference>
<dbReference type="VEuPathDB" id="FungiDB:JI435_405580"/>
<dbReference type="Proteomes" id="UP000663193">
    <property type="component" value="Chromosome 4"/>
</dbReference>
<name>A0A7U2HXH1_PHANO</name>
<protein>
    <submittedName>
        <fullName evidence="1">Uncharacterized protein</fullName>
    </submittedName>
</protein>
<gene>
    <name evidence="1" type="ORF">JI435_405580</name>
</gene>
<reference evidence="2" key="1">
    <citation type="journal article" date="2021" name="BMC Genomics">
        <title>Chromosome-level genome assembly and manually-curated proteome of model necrotroph Parastagonospora nodorum Sn15 reveals a genome-wide trove of candidate effector homologs, and redundancy of virulence-related functions within an accessory chromosome.</title>
        <authorList>
            <person name="Bertazzoni S."/>
            <person name="Jones D.A.B."/>
            <person name="Phan H.T."/>
            <person name="Tan K.-C."/>
            <person name="Hane J.K."/>
        </authorList>
    </citation>
    <scope>NUCLEOTIDE SEQUENCE [LARGE SCALE GENOMIC DNA]</scope>
    <source>
        <strain evidence="2">SN15 / ATCC MYA-4574 / FGSC 10173)</strain>
    </source>
</reference>
<keyword evidence="2" id="KW-1185">Reference proteome</keyword>
<sequence>MSQFVVSIPSGGSNSATNAQHSWLLRFHFHSPRLCVPLCSRTGVSARIFINLIPAIFWGTSRLMCFLHPLYSLLCWSYRRPFVAS</sequence>
<accession>A0A7U2HXH1</accession>
<evidence type="ECO:0000313" key="1">
    <source>
        <dbReference type="EMBL" id="QRC94303.1"/>
    </source>
</evidence>
<organism evidence="1 2">
    <name type="scientific">Phaeosphaeria nodorum (strain SN15 / ATCC MYA-4574 / FGSC 10173)</name>
    <name type="common">Glume blotch fungus</name>
    <name type="synonym">Parastagonospora nodorum</name>
    <dbReference type="NCBI Taxonomy" id="321614"/>
    <lineage>
        <taxon>Eukaryota</taxon>
        <taxon>Fungi</taxon>
        <taxon>Dikarya</taxon>
        <taxon>Ascomycota</taxon>
        <taxon>Pezizomycotina</taxon>
        <taxon>Dothideomycetes</taxon>
        <taxon>Pleosporomycetidae</taxon>
        <taxon>Pleosporales</taxon>
        <taxon>Pleosporineae</taxon>
        <taxon>Phaeosphaeriaceae</taxon>
        <taxon>Parastagonospora</taxon>
    </lineage>
</organism>
<dbReference type="AlphaFoldDB" id="A0A7U2HXH1"/>
<evidence type="ECO:0000313" key="2">
    <source>
        <dbReference type="Proteomes" id="UP000663193"/>
    </source>
</evidence>